<feature type="compositionally biased region" description="Acidic residues" evidence="1">
    <location>
        <begin position="596"/>
        <end position="617"/>
    </location>
</feature>
<dbReference type="CDD" id="cd10170">
    <property type="entry name" value="ASKHA_NBD_HSP70"/>
    <property type="match status" value="1"/>
</dbReference>
<name>A0A8H4X9R9_9HYPO</name>
<sequence length="617" mass="69063">MHFKSDKEKVPSAILYSHKNDENPAWGYGVPFEDPALRWFKLLLVDEKDLPDKVLKSPQVLEARALLEKKNKTPIEVVGDYLRHVWKHSRESIVRSLGKRMAKASLLQFVVTLPAIWPHYTRVRMREALQHAGILQSTTAGETSLSFIQEPEAAALTCLEENSDRADVSVGDHFIVCDAGGGTVDIITYTVLRLDPLTVGESDLCGAMFLDENFLELLKKIIPRDIQSNMQENALQKIMAEDWEHGIKPSVCKSSTSWDVQVPYNHKPIQPKINIKGSMVRDVVYQPVIAKIQALVAGQISQVKEHHRKVPKFIILVGGFGKSQYLYECLQDRVGDQIDVFQDEGEGPWTAVTRGAVLHGLAQTKLTNSISVAVDSRISRFSYGTLVNILPFDKDDHDSKDRVYCEEHQEFLAVEQTSWHVEIVGLNTPSAENVSTDKLNAQGEAVSAYDPTCFDFWQDLTSPEQDIEVEIVISDATKPPHRKDNTVKSLDGKVFRRMTYSLRMISDGSSLDFAIYYKNRRIGSQGVSFDTTSSSADPGRARQSLKTMTHQTKSIRHSGVVCAEDSDTAMRGPSRRGGSVRSVSQKPKVAPQPEPEYIDSDDENEDDDDEDGMSIKD</sequence>
<evidence type="ECO:0000256" key="1">
    <source>
        <dbReference type="SAM" id="MobiDB-lite"/>
    </source>
</evidence>
<evidence type="ECO:0000313" key="3">
    <source>
        <dbReference type="Proteomes" id="UP000635477"/>
    </source>
</evidence>
<dbReference type="SUPFAM" id="SSF53067">
    <property type="entry name" value="Actin-like ATPase domain"/>
    <property type="match status" value="2"/>
</dbReference>
<feature type="compositionally biased region" description="Polar residues" evidence="1">
    <location>
        <begin position="526"/>
        <end position="536"/>
    </location>
</feature>
<dbReference type="EMBL" id="JABEYC010001301">
    <property type="protein sequence ID" value="KAF4966515.1"/>
    <property type="molecule type" value="Genomic_DNA"/>
</dbReference>
<dbReference type="AlphaFoldDB" id="A0A8H4X9R9"/>
<reference evidence="2" key="1">
    <citation type="journal article" date="2020" name="BMC Genomics">
        <title>Correction to: Identification and distribution of gene clusters required for synthesis of sphingolipid metabolism inhibitors in diverse species of the filamentous fungus Fusarium.</title>
        <authorList>
            <person name="Kim H.S."/>
            <person name="Lohmar J.M."/>
            <person name="Busman M."/>
            <person name="Brown D.W."/>
            <person name="Naumann T.A."/>
            <person name="Divon H.H."/>
            <person name="Lysoe E."/>
            <person name="Uhlig S."/>
            <person name="Proctor R.H."/>
        </authorList>
    </citation>
    <scope>NUCLEOTIDE SEQUENCE</scope>
    <source>
        <strain evidence="2">NRRL 22465</strain>
    </source>
</reference>
<gene>
    <name evidence="2" type="ORF">FZEAL_10639</name>
</gene>
<proteinExistence type="predicted"/>
<keyword evidence="3" id="KW-1185">Reference proteome</keyword>
<dbReference type="Proteomes" id="UP000635477">
    <property type="component" value="Unassembled WGS sequence"/>
</dbReference>
<organism evidence="2 3">
    <name type="scientific">Fusarium zealandicum</name>
    <dbReference type="NCBI Taxonomy" id="1053134"/>
    <lineage>
        <taxon>Eukaryota</taxon>
        <taxon>Fungi</taxon>
        <taxon>Dikarya</taxon>
        <taxon>Ascomycota</taxon>
        <taxon>Pezizomycotina</taxon>
        <taxon>Sordariomycetes</taxon>
        <taxon>Hypocreomycetidae</taxon>
        <taxon>Hypocreales</taxon>
        <taxon>Nectriaceae</taxon>
        <taxon>Fusarium</taxon>
        <taxon>Fusarium staphyleae species complex</taxon>
    </lineage>
</organism>
<dbReference type="PANTHER" id="PTHR14187:SF5">
    <property type="entry name" value="HEAT SHOCK 70 KDA PROTEIN 12A"/>
    <property type="match status" value="1"/>
</dbReference>
<reference evidence="2" key="2">
    <citation type="submission" date="2020-05" db="EMBL/GenBank/DDBJ databases">
        <authorList>
            <person name="Kim H.-S."/>
            <person name="Proctor R.H."/>
            <person name="Brown D.W."/>
        </authorList>
    </citation>
    <scope>NUCLEOTIDE SEQUENCE</scope>
    <source>
        <strain evidence="2">NRRL 22465</strain>
    </source>
</reference>
<accession>A0A8H4X9R9</accession>
<dbReference type="OrthoDB" id="2963168at2759"/>
<protein>
    <recommendedName>
        <fullName evidence="4">Actin-like ATPase domain-containing protein</fullName>
    </recommendedName>
</protein>
<feature type="region of interest" description="Disordered" evidence="1">
    <location>
        <begin position="526"/>
        <end position="617"/>
    </location>
</feature>
<evidence type="ECO:0000313" key="2">
    <source>
        <dbReference type="EMBL" id="KAF4966515.1"/>
    </source>
</evidence>
<dbReference type="Gene3D" id="3.90.640.10">
    <property type="entry name" value="Actin, Chain A, domain 4"/>
    <property type="match status" value="1"/>
</dbReference>
<comment type="caution">
    <text evidence="2">The sequence shown here is derived from an EMBL/GenBank/DDBJ whole genome shotgun (WGS) entry which is preliminary data.</text>
</comment>
<dbReference type="PANTHER" id="PTHR14187">
    <property type="entry name" value="ALPHA KINASE/ELONGATION FACTOR 2 KINASE"/>
    <property type="match status" value="1"/>
</dbReference>
<evidence type="ECO:0008006" key="4">
    <source>
        <dbReference type="Google" id="ProtNLM"/>
    </source>
</evidence>
<dbReference type="InterPro" id="IPR043129">
    <property type="entry name" value="ATPase_NBD"/>
</dbReference>
<dbReference type="Gene3D" id="3.30.420.40">
    <property type="match status" value="2"/>
</dbReference>